<gene>
    <name evidence="2" type="ORF">DW916_13510</name>
</gene>
<feature type="signal peptide" evidence="1">
    <location>
        <begin position="1"/>
        <end position="19"/>
    </location>
</feature>
<dbReference type="Proteomes" id="UP000284990">
    <property type="component" value="Unassembled WGS sequence"/>
</dbReference>
<accession>A0AA92WHG9</accession>
<evidence type="ECO:0000313" key="3">
    <source>
        <dbReference type="Proteomes" id="UP000284990"/>
    </source>
</evidence>
<evidence type="ECO:0000256" key="1">
    <source>
        <dbReference type="SAM" id="SignalP"/>
    </source>
</evidence>
<protein>
    <submittedName>
        <fullName evidence="2">Uncharacterized protein</fullName>
    </submittedName>
</protein>
<feature type="chain" id="PRO_5041729811" evidence="1">
    <location>
        <begin position="20"/>
        <end position="238"/>
    </location>
</feature>
<dbReference type="AlphaFoldDB" id="A0AA92WHG9"/>
<name>A0AA92WHG9_9BACT</name>
<dbReference type="RefSeq" id="WP_147350924.1">
    <property type="nucleotide sequence ID" value="NZ_QSFW01000035.1"/>
</dbReference>
<evidence type="ECO:0000313" key="2">
    <source>
        <dbReference type="EMBL" id="RHA83131.1"/>
    </source>
</evidence>
<comment type="caution">
    <text evidence="2">The sequence shown here is derived from an EMBL/GenBank/DDBJ whole genome shotgun (WGS) entry which is preliminary data.</text>
</comment>
<reference evidence="2 3" key="1">
    <citation type="submission" date="2018-08" db="EMBL/GenBank/DDBJ databases">
        <title>A genome reference for cultivated species of the human gut microbiota.</title>
        <authorList>
            <person name="Zou Y."/>
            <person name="Xue W."/>
            <person name="Luo G."/>
        </authorList>
    </citation>
    <scope>NUCLEOTIDE SEQUENCE [LARGE SCALE GENOMIC DNA]</scope>
    <source>
        <strain evidence="2 3">AM42-23AC</strain>
    </source>
</reference>
<dbReference type="EMBL" id="QSFW01000035">
    <property type="protein sequence ID" value="RHA83131.1"/>
    <property type="molecule type" value="Genomic_DNA"/>
</dbReference>
<organism evidence="2 3">
    <name type="scientific">Segatella copri</name>
    <dbReference type="NCBI Taxonomy" id="165179"/>
    <lineage>
        <taxon>Bacteria</taxon>
        <taxon>Pseudomonadati</taxon>
        <taxon>Bacteroidota</taxon>
        <taxon>Bacteroidia</taxon>
        <taxon>Bacteroidales</taxon>
        <taxon>Prevotellaceae</taxon>
        <taxon>Segatella</taxon>
    </lineage>
</organism>
<keyword evidence="1" id="KW-0732">Signal</keyword>
<proteinExistence type="predicted"/>
<sequence length="238" mass="27396">MKRIFIMLIVAMLSFSVDAQNLSTKEVSEAYAEAMKSDVTTFLGISVDGTVSSMKQKLIAKGFKQDSNMLSGQFNGQDVYLSIVANKGKVWRVAVINKTPFSEAQIKLQFNALVRQFKNSAKYDNVEEYNPTIDESEDISHEMLVNNKEYEAHFYQKSRIEGDSIKWKEQFKLSYLKEHPNVSLKDIEAGCKVIFELGKLIGKSSKHVWFTIRRNYYDSYNIVIFYDNEYNKPNGEDL</sequence>